<keyword evidence="6" id="KW-1185">Reference proteome</keyword>
<reference evidence="5 6" key="1">
    <citation type="submission" date="2020-08" db="EMBL/GenBank/DDBJ databases">
        <title>Genomic Encyclopedia of Type Strains, Phase IV (KMG-IV): sequencing the most valuable type-strain genomes for metagenomic binning, comparative biology and taxonomic classification.</title>
        <authorList>
            <person name="Goeker M."/>
        </authorList>
    </citation>
    <scope>NUCLEOTIDE SEQUENCE [LARGE SCALE GENOMIC DNA]</scope>
    <source>
        <strain evidence="5 6">DSM 103526</strain>
    </source>
</reference>
<dbReference type="InterPro" id="IPR018356">
    <property type="entry name" value="Tscrpt_reg_HTH_DeoR_CS"/>
</dbReference>
<dbReference type="EMBL" id="JACHEN010000035">
    <property type="protein sequence ID" value="MBB6218274.1"/>
    <property type="molecule type" value="Genomic_DNA"/>
</dbReference>
<dbReference type="Proteomes" id="UP000579281">
    <property type="component" value="Unassembled WGS sequence"/>
</dbReference>
<dbReference type="GO" id="GO:0003700">
    <property type="term" value="F:DNA-binding transcription factor activity"/>
    <property type="evidence" value="ECO:0007669"/>
    <property type="project" value="InterPro"/>
</dbReference>
<dbReference type="Gene3D" id="3.40.50.1360">
    <property type="match status" value="1"/>
</dbReference>
<dbReference type="InterPro" id="IPR036390">
    <property type="entry name" value="WH_DNA-bd_sf"/>
</dbReference>
<name>A0A841KXC0_9FIRM</name>
<dbReference type="SUPFAM" id="SSF46785">
    <property type="entry name" value="Winged helix' DNA-binding domain"/>
    <property type="match status" value="1"/>
</dbReference>
<dbReference type="PANTHER" id="PTHR30363:SF44">
    <property type="entry name" value="AGA OPERON TRANSCRIPTIONAL REPRESSOR-RELATED"/>
    <property type="match status" value="1"/>
</dbReference>
<gene>
    <name evidence="5" type="ORF">HNQ80_004433</name>
</gene>
<comment type="caution">
    <text evidence="5">The sequence shown here is derived from an EMBL/GenBank/DDBJ whole genome shotgun (WGS) entry which is preliminary data.</text>
</comment>
<organism evidence="5 6">
    <name type="scientific">Anaerosolibacter carboniphilus</name>
    <dbReference type="NCBI Taxonomy" id="1417629"/>
    <lineage>
        <taxon>Bacteria</taxon>
        <taxon>Bacillati</taxon>
        <taxon>Bacillota</taxon>
        <taxon>Clostridia</taxon>
        <taxon>Peptostreptococcales</taxon>
        <taxon>Thermotaleaceae</taxon>
        <taxon>Anaerosolibacter</taxon>
    </lineage>
</organism>
<evidence type="ECO:0000313" key="6">
    <source>
        <dbReference type="Proteomes" id="UP000579281"/>
    </source>
</evidence>
<dbReference type="Pfam" id="PF00455">
    <property type="entry name" value="DeoRC"/>
    <property type="match status" value="1"/>
</dbReference>
<dbReference type="SMART" id="SM00420">
    <property type="entry name" value="HTH_DEOR"/>
    <property type="match status" value="1"/>
</dbReference>
<keyword evidence="1" id="KW-0805">Transcription regulation</keyword>
<dbReference type="GO" id="GO:0003677">
    <property type="term" value="F:DNA binding"/>
    <property type="evidence" value="ECO:0007669"/>
    <property type="project" value="UniProtKB-KW"/>
</dbReference>
<dbReference type="SMART" id="SM01134">
    <property type="entry name" value="DeoRC"/>
    <property type="match status" value="1"/>
</dbReference>
<proteinExistence type="predicted"/>
<dbReference type="SUPFAM" id="SSF100950">
    <property type="entry name" value="NagB/RpiA/CoA transferase-like"/>
    <property type="match status" value="1"/>
</dbReference>
<evidence type="ECO:0000256" key="1">
    <source>
        <dbReference type="ARBA" id="ARBA00023015"/>
    </source>
</evidence>
<dbReference type="PROSITE" id="PS51000">
    <property type="entry name" value="HTH_DEOR_2"/>
    <property type="match status" value="1"/>
</dbReference>
<dbReference type="InterPro" id="IPR036388">
    <property type="entry name" value="WH-like_DNA-bd_sf"/>
</dbReference>
<dbReference type="PROSITE" id="PS00894">
    <property type="entry name" value="HTH_DEOR_1"/>
    <property type="match status" value="1"/>
</dbReference>
<dbReference type="InterPro" id="IPR014036">
    <property type="entry name" value="DeoR-like_C"/>
</dbReference>
<protein>
    <submittedName>
        <fullName evidence="5">DeoR/GlpR family transcriptional regulator of sugar metabolism</fullName>
    </submittedName>
</protein>
<dbReference type="Gene3D" id="1.10.10.10">
    <property type="entry name" value="Winged helix-like DNA-binding domain superfamily/Winged helix DNA-binding domain"/>
    <property type="match status" value="1"/>
</dbReference>
<keyword evidence="3" id="KW-0804">Transcription</keyword>
<dbReference type="PANTHER" id="PTHR30363">
    <property type="entry name" value="HTH-TYPE TRANSCRIPTIONAL REGULATOR SRLR-RELATED"/>
    <property type="match status" value="1"/>
</dbReference>
<dbReference type="RefSeq" id="WP_184312765.1">
    <property type="nucleotide sequence ID" value="NZ_JACHEN010000035.1"/>
</dbReference>
<dbReference type="InterPro" id="IPR037171">
    <property type="entry name" value="NagB/RpiA_transferase-like"/>
</dbReference>
<dbReference type="InterPro" id="IPR050313">
    <property type="entry name" value="Carb_Metab_HTH_regulators"/>
</dbReference>
<dbReference type="InterPro" id="IPR001034">
    <property type="entry name" value="DeoR_HTH"/>
</dbReference>
<dbReference type="PRINTS" id="PR00037">
    <property type="entry name" value="HTHLACR"/>
</dbReference>
<accession>A0A841KXC0</accession>
<dbReference type="AlphaFoldDB" id="A0A841KXC0"/>
<evidence type="ECO:0000313" key="5">
    <source>
        <dbReference type="EMBL" id="MBB6218274.1"/>
    </source>
</evidence>
<dbReference type="Pfam" id="PF08220">
    <property type="entry name" value="HTH_DeoR"/>
    <property type="match status" value="1"/>
</dbReference>
<keyword evidence="2" id="KW-0238">DNA-binding</keyword>
<feature type="domain" description="HTH deoR-type" evidence="4">
    <location>
        <begin position="3"/>
        <end position="58"/>
    </location>
</feature>
<sequence>MITEARRKKILEMIEREGIVNLQQLTEAFDVSIYTIRRDLTDLEEKGLLKKTHGGATRIEKTKWIPSMEEGKSEALEEKKAIAAKAIEFIENGDTIMLMGSTIGLFMIPMMRDKNITVVTNSLDVAKELSHIDSIETIVIGGRIKNYKGNILGSRAVNDLRNYYFDKAFIPCAGIKDDFGISTSTIESADFLKTLMECTKKNIVIADYRKIGRITFSKVCDVQKIDMLITDENANKEELHRISKHGVKVEVTKMLHNSNKR</sequence>
<evidence type="ECO:0000256" key="3">
    <source>
        <dbReference type="ARBA" id="ARBA00023163"/>
    </source>
</evidence>
<evidence type="ECO:0000259" key="4">
    <source>
        <dbReference type="PROSITE" id="PS51000"/>
    </source>
</evidence>
<evidence type="ECO:0000256" key="2">
    <source>
        <dbReference type="ARBA" id="ARBA00023125"/>
    </source>
</evidence>